<proteinExistence type="predicted"/>
<protein>
    <submittedName>
        <fullName evidence="1">Quinol monooxygenase YgiN</fullName>
    </submittedName>
</protein>
<keyword evidence="1" id="KW-0560">Oxidoreductase</keyword>
<dbReference type="Gene3D" id="3.30.70.100">
    <property type="match status" value="1"/>
</dbReference>
<reference evidence="1 2" key="1">
    <citation type="submission" date="2021-03" db="EMBL/GenBank/DDBJ databases">
        <title>Sequencing the genomes of 1000 actinobacteria strains.</title>
        <authorList>
            <person name="Klenk H.-P."/>
        </authorList>
    </citation>
    <scope>NUCLEOTIDE SEQUENCE [LARGE SCALE GENOMIC DNA]</scope>
    <source>
        <strain evidence="1 2">DSM 44580</strain>
    </source>
</reference>
<comment type="caution">
    <text evidence="1">The sequence shown here is derived from an EMBL/GenBank/DDBJ whole genome shotgun (WGS) entry which is preliminary data.</text>
</comment>
<evidence type="ECO:0000313" key="2">
    <source>
        <dbReference type="Proteomes" id="UP001519363"/>
    </source>
</evidence>
<dbReference type="SUPFAM" id="SSF54909">
    <property type="entry name" value="Dimeric alpha+beta barrel"/>
    <property type="match status" value="1"/>
</dbReference>
<dbReference type="Proteomes" id="UP001519363">
    <property type="component" value="Unassembled WGS sequence"/>
</dbReference>
<gene>
    <name evidence="1" type="ORF">JOF53_002823</name>
</gene>
<dbReference type="RefSeq" id="WP_086784819.1">
    <property type="nucleotide sequence ID" value="NZ_JAGIOO010000001.1"/>
</dbReference>
<accession>A0ABS5ABJ4</accession>
<organism evidence="1 2">
    <name type="scientific">Crossiella equi</name>
    <dbReference type="NCBI Taxonomy" id="130796"/>
    <lineage>
        <taxon>Bacteria</taxon>
        <taxon>Bacillati</taxon>
        <taxon>Actinomycetota</taxon>
        <taxon>Actinomycetes</taxon>
        <taxon>Pseudonocardiales</taxon>
        <taxon>Pseudonocardiaceae</taxon>
        <taxon>Crossiella</taxon>
    </lineage>
</organism>
<name>A0ABS5ABJ4_9PSEU</name>
<evidence type="ECO:0000313" key="1">
    <source>
        <dbReference type="EMBL" id="MBP2473951.1"/>
    </source>
</evidence>
<dbReference type="InterPro" id="IPR011008">
    <property type="entry name" value="Dimeric_a/b-barrel"/>
</dbReference>
<dbReference type="EMBL" id="JAGIOO010000001">
    <property type="protein sequence ID" value="MBP2473951.1"/>
    <property type="molecule type" value="Genomic_DNA"/>
</dbReference>
<keyword evidence="2" id="KW-1185">Reference proteome</keyword>
<sequence>MPPYGFLVEFHTTPDRAAALTQFLRDAKTLVDAEPGTLTWFAFRTGPTSFGVFDAFPTAEDRERHLHGEVRRAIVARAGELFDRAPVITPVDVLAAKLPVG</sequence>
<keyword evidence="1" id="KW-0503">Monooxygenase</keyword>
<dbReference type="GO" id="GO:0004497">
    <property type="term" value="F:monooxygenase activity"/>
    <property type="evidence" value="ECO:0007669"/>
    <property type="project" value="UniProtKB-KW"/>
</dbReference>